<evidence type="ECO:0000313" key="3">
    <source>
        <dbReference type="Proteomes" id="UP001501476"/>
    </source>
</evidence>
<evidence type="ECO:0000313" key="2">
    <source>
        <dbReference type="EMBL" id="GAA0214778.1"/>
    </source>
</evidence>
<keyword evidence="3" id="KW-1185">Reference proteome</keyword>
<dbReference type="Proteomes" id="UP001501476">
    <property type="component" value="Unassembled WGS sequence"/>
</dbReference>
<dbReference type="RefSeq" id="WP_286305249.1">
    <property type="nucleotide sequence ID" value="NZ_AP027741.1"/>
</dbReference>
<comment type="caution">
    <text evidence="2">The sequence shown here is derived from an EMBL/GenBank/DDBJ whole genome shotgun (WGS) entry which is preliminary data.</text>
</comment>
<feature type="signal peptide" evidence="1">
    <location>
        <begin position="1"/>
        <end position="24"/>
    </location>
</feature>
<gene>
    <name evidence="2" type="ORF">GCM10008964_02940</name>
</gene>
<sequence>MKISLSRFILYFLCSISVSHPLSADSEHASDYIVFKTIEDEDTSSDCTQRGGLRIYVENIHPKKVIDISLDRYFSDVRQAGRSMFALQSGHMQALGCNVVMESQQHWELVNATFIEKEDAIKRYGEVY</sequence>
<feature type="chain" id="PRO_5047278968" evidence="1">
    <location>
        <begin position="25"/>
        <end position="128"/>
    </location>
</feature>
<keyword evidence="1" id="KW-0732">Signal</keyword>
<reference evidence="2 3" key="1">
    <citation type="journal article" date="2019" name="Int. J. Syst. Evol. Microbiol.">
        <title>The Global Catalogue of Microorganisms (GCM) 10K type strain sequencing project: providing services to taxonomists for standard genome sequencing and annotation.</title>
        <authorList>
            <consortium name="The Broad Institute Genomics Platform"/>
            <consortium name="The Broad Institute Genome Sequencing Center for Infectious Disease"/>
            <person name="Wu L."/>
            <person name="Ma J."/>
        </authorList>
    </citation>
    <scope>NUCLEOTIDE SEQUENCE [LARGE SCALE GENOMIC DNA]</scope>
    <source>
        <strain evidence="2 3">JCM 6886</strain>
    </source>
</reference>
<proteinExistence type="predicted"/>
<accession>A0ABN0T7V1</accession>
<evidence type="ECO:0000256" key="1">
    <source>
        <dbReference type="SAM" id="SignalP"/>
    </source>
</evidence>
<organism evidence="2 3">
    <name type="scientific">Methylophaga marina</name>
    <dbReference type="NCBI Taxonomy" id="45495"/>
    <lineage>
        <taxon>Bacteria</taxon>
        <taxon>Pseudomonadati</taxon>
        <taxon>Pseudomonadota</taxon>
        <taxon>Gammaproteobacteria</taxon>
        <taxon>Thiotrichales</taxon>
        <taxon>Piscirickettsiaceae</taxon>
        <taxon>Methylophaga</taxon>
    </lineage>
</organism>
<dbReference type="EMBL" id="BAAADG010000001">
    <property type="protein sequence ID" value="GAA0214778.1"/>
    <property type="molecule type" value="Genomic_DNA"/>
</dbReference>
<protein>
    <submittedName>
        <fullName evidence="2">Uncharacterized protein</fullName>
    </submittedName>
</protein>
<name>A0ABN0T7V1_9GAMM</name>